<evidence type="ECO:0000259" key="9">
    <source>
        <dbReference type="PROSITE" id="PS01124"/>
    </source>
</evidence>
<dbReference type="PROSITE" id="PS50110">
    <property type="entry name" value="RESPONSE_REGULATORY"/>
    <property type="match status" value="1"/>
</dbReference>
<dbReference type="InterPro" id="IPR018060">
    <property type="entry name" value="HTH_AraC"/>
</dbReference>
<dbReference type="PRINTS" id="PR00032">
    <property type="entry name" value="HTHARAC"/>
</dbReference>
<dbReference type="InterPro" id="IPR018062">
    <property type="entry name" value="HTH_AraC-typ_CS"/>
</dbReference>
<dbReference type="Gene3D" id="1.10.10.60">
    <property type="entry name" value="Homeodomain-like"/>
    <property type="match status" value="2"/>
</dbReference>
<dbReference type="SUPFAM" id="SSF46689">
    <property type="entry name" value="Homeodomain-like"/>
    <property type="match status" value="2"/>
</dbReference>
<evidence type="ECO:0000256" key="4">
    <source>
        <dbReference type="ARBA" id="ARBA00023012"/>
    </source>
</evidence>
<accession>A0ABT1YQ09</accession>
<feature type="domain" description="Response regulatory" evidence="10">
    <location>
        <begin position="3"/>
        <end position="120"/>
    </location>
</feature>
<comment type="subcellular location">
    <subcellularLocation>
        <location evidence="1">Cytoplasm</location>
    </subcellularLocation>
</comment>
<keyword evidence="7" id="KW-0804">Transcription</keyword>
<evidence type="ECO:0000259" key="10">
    <source>
        <dbReference type="PROSITE" id="PS50110"/>
    </source>
</evidence>
<dbReference type="Gene3D" id="3.40.50.2300">
    <property type="match status" value="1"/>
</dbReference>
<dbReference type="InterPro" id="IPR051552">
    <property type="entry name" value="HptR"/>
</dbReference>
<protein>
    <submittedName>
        <fullName evidence="11">Response regulator transcription factor</fullName>
    </submittedName>
</protein>
<keyword evidence="6" id="KW-0238">DNA-binding</keyword>
<sequence length="519" mass="59968">MYKVIIVDDEKLLRQGFIHMTDWSVNGFEIVGDASNGIEALELVERYQPDIVVTDIRMPGMDGIELTRILKQRYKDIQVIVLSSYNDFEYVKETLQLGALDYILKPKMQYTDLVNAMEKAKANKHHKELAKDTQSELRKKSMQSFFKSLLCETSQTDEAILEQIIAFSLPLQPGPMRLISIQLELLETNSASDAPQEGEFTNTIVNELQAMLLQQQNGCCFAVNPLQLIVIMNTSEDEYRDLIAPAFAACDVQHWLCVSELFSEFSDIPSVYQRLLALSPYRFYINSGSVMKEAELAELKTSMDLPFKNFNEYIDKQDFPGIYEKVQQFITDSIQTKNYIDPYAIRNGFIEVCYYIIHRLDEMGLEIDELHKRKITFFKSIENTRNVTDCLQVLKHILNEIETFLKDSRNGNYSPTVKSIIYFIHQHYREDISLQSIALQFHLNKSYLSQLFKLQTGETLNNYLINLRIDEAKALLRQSSSNIYTVCQAIGYSNPSYFGQVFKKVVGMKPSEYSKLYNK</sequence>
<dbReference type="Pfam" id="PF12833">
    <property type="entry name" value="HTH_18"/>
    <property type="match status" value="1"/>
</dbReference>
<gene>
    <name evidence="11" type="ORF">NV381_24530</name>
</gene>
<proteinExistence type="predicted"/>
<dbReference type="SUPFAM" id="SSF52172">
    <property type="entry name" value="CheY-like"/>
    <property type="match status" value="1"/>
</dbReference>
<dbReference type="InterPro" id="IPR020449">
    <property type="entry name" value="Tscrpt_reg_AraC-type_HTH"/>
</dbReference>
<dbReference type="EMBL" id="JANQBD010000019">
    <property type="protein sequence ID" value="MCR8634363.1"/>
    <property type="molecule type" value="Genomic_DNA"/>
</dbReference>
<evidence type="ECO:0000313" key="12">
    <source>
        <dbReference type="Proteomes" id="UP001300012"/>
    </source>
</evidence>
<feature type="domain" description="HTH araC/xylS-type" evidence="9">
    <location>
        <begin position="418"/>
        <end position="516"/>
    </location>
</feature>
<evidence type="ECO:0000256" key="5">
    <source>
        <dbReference type="ARBA" id="ARBA00023015"/>
    </source>
</evidence>
<evidence type="ECO:0000313" key="11">
    <source>
        <dbReference type="EMBL" id="MCR8634363.1"/>
    </source>
</evidence>
<keyword evidence="5" id="KW-0805">Transcription regulation</keyword>
<keyword evidence="12" id="KW-1185">Reference proteome</keyword>
<evidence type="ECO:0000256" key="1">
    <source>
        <dbReference type="ARBA" id="ARBA00004496"/>
    </source>
</evidence>
<name>A0ABT1YQ09_9BACL</name>
<dbReference type="InterPro" id="IPR009057">
    <property type="entry name" value="Homeodomain-like_sf"/>
</dbReference>
<keyword evidence="3 8" id="KW-0597">Phosphoprotein</keyword>
<evidence type="ECO:0000256" key="2">
    <source>
        <dbReference type="ARBA" id="ARBA00022490"/>
    </source>
</evidence>
<dbReference type="PROSITE" id="PS01124">
    <property type="entry name" value="HTH_ARAC_FAMILY_2"/>
    <property type="match status" value="1"/>
</dbReference>
<feature type="modified residue" description="4-aspartylphosphate" evidence="8">
    <location>
        <position position="55"/>
    </location>
</feature>
<dbReference type="CDD" id="cd17536">
    <property type="entry name" value="REC_YesN-like"/>
    <property type="match status" value="1"/>
</dbReference>
<dbReference type="Proteomes" id="UP001300012">
    <property type="component" value="Unassembled WGS sequence"/>
</dbReference>
<keyword evidence="4" id="KW-0902">Two-component regulatory system</keyword>
<evidence type="ECO:0000256" key="3">
    <source>
        <dbReference type="ARBA" id="ARBA00022553"/>
    </source>
</evidence>
<comment type="caution">
    <text evidence="11">The sequence shown here is derived from an EMBL/GenBank/DDBJ whole genome shotgun (WGS) entry which is preliminary data.</text>
</comment>
<dbReference type="Pfam" id="PF00072">
    <property type="entry name" value="Response_reg"/>
    <property type="match status" value="1"/>
</dbReference>
<evidence type="ECO:0000256" key="8">
    <source>
        <dbReference type="PROSITE-ProRule" id="PRU00169"/>
    </source>
</evidence>
<dbReference type="SMART" id="SM00342">
    <property type="entry name" value="HTH_ARAC"/>
    <property type="match status" value="1"/>
</dbReference>
<reference evidence="11 12" key="1">
    <citation type="submission" date="2022-08" db="EMBL/GenBank/DDBJ databases">
        <title>Paenibacillus endoradicis sp. nov., Paenibacillus radicibacter sp. nov and Paenibacillus pararadicis sp. nov., three cold-adapted plant growth-promoting bacteria isolated from root of Larix gmelinii in Great Khingan.</title>
        <authorList>
            <person name="Xue H."/>
        </authorList>
    </citation>
    <scope>NUCLEOTIDE SEQUENCE [LARGE SCALE GENOMIC DNA]</scope>
    <source>
        <strain evidence="11 12">N5-1-1-5</strain>
    </source>
</reference>
<dbReference type="InterPro" id="IPR011006">
    <property type="entry name" value="CheY-like_superfamily"/>
</dbReference>
<dbReference type="SMART" id="SM00448">
    <property type="entry name" value="REC"/>
    <property type="match status" value="1"/>
</dbReference>
<dbReference type="RefSeq" id="WP_258215924.1">
    <property type="nucleotide sequence ID" value="NZ_JANQBD010000019.1"/>
</dbReference>
<evidence type="ECO:0000256" key="6">
    <source>
        <dbReference type="ARBA" id="ARBA00023125"/>
    </source>
</evidence>
<organism evidence="11 12">
    <name type="scientific">Paenibacillus radicis</name>
    <name type="common">ex Xue et al. 2023</name>
    <dbReference type="NCBI Taxonomy" id="2972489"/>
    <lineage>
        <taxon>Bacteria</taxon>
        <taxon>Bacillati</taxon>
        <taxon>Bacillota</taxon>
        <taxon>Bacilli</taxon>
        <taxon>Bacillales</taxon>
        <taxon>Paenibacillaceae</taxon>
        <taxon>Paenibacillus</taxon>
    </lineage>
</organism>
<dbReference type="PROSITE" id="PS00041">
    <property type="entry name" value="HTH_ARAC_FAMILY_1"/>
    <property type="match status" value="1"/>
</dbReference>
<keyword evidence="2" id="KW-0963">Cytoplasm</keyword>
<dbReference type="InterPro" id="IPR001789">
    <property type="entry name" value="Sig_transdc_resp-reg_receiver"/>
</dbReference>
<evidence type="ECO:0000256" key="7">
    <source>
        <dbReference type="ARBA" id="ARBA00023163"/>
    </source>
</evidence>
<dbReference type="PANTHER" id="PTHR42713">
    <property type="entry name" value="HISTIDINE KINASE-RELATED"/>
    <property type="match status" value="1"/>
</dbReference>
<dbReference type="PANTHER" id="PTHR42713:SF3">
    <property type="entry name" value="TRANSCRIPTIONAL REGULATORY PROTEIN HPTR"/>
    <property type="match status" value="1"/>
</dbReference>